<keyword evidence="2" id="KW-1185">Reference proteome</keyword>
<dbReference type="AlphaFoldDB" id="A0A0R2NGT6"/>
<reference evidence="1 2" key="1">
    <citation type="journal article" date="2015" name="Genome Announc.">
        <title>Expanding the biotechnology potential of lactobacilli through comparative genomics of 213 strains and associated genera.</title>
        <authorList>
            <person name="Sun Z."/>
            <person name="Harris H.M."/>
            <person name="McCann A."/>
            <person name="Guo C."/>
            <person name="Argimon S."/>
            <person name="Zhang W."/>
            <person name="Yang X."/>
            <person name="Jeffery I.B."/>
            <person name="Cooney J.C."/>
            <person name="Kagawa T.F."/>
            <person name="Liu W."/>
            <person name="Song Y."/>
            <person name="Salvetti E."/>
            <person name="Wrobel A."/>
            <person name="Rasinkangas P."/>
            <person name="Parkhill J."/>
            <person name="Rea M.C."/>
            <person name="O'Sullivan O."/>
            <person name="Ritari J."/>
            <person name="Douillard F.P."/>
            <person name="Paul Ross R."/>
            <person name="Yang R."/>
            <person name="Briner A.E."/>
            <person name="Felis G.E."/>
            <person name="de Vos W.M."/>
            <person name="Barrangou R."/>
            <person name="Klaenhammer T.R."/>
            <person name="Caufield P.W."/>
            <person name="Cui Y."/>
            <person name="Zhang H."/>
            <person name="O'Toole P.W."/>
        </authorList>
    </citation>
    <scope>NUCLEOTIDE SEQUENCE [LARGE SCALE GENOMIC DNA]</scope>
    <source>
        <strain evidence="1 2">DSM 21115</strain>
    </source>
</reference>
<evidence type="ECO:0000313" key="1">
    <source>
        <dbReference type="EMBL" id="KRO24050.1"/>
    </source>
</evidence>
<name>A0A0R2NGT6_9LACO</name>
<evidence type="ECO:0000313" key="2">
    <source>
        <dbReference type="Proteomes" id="UP000050920"/>
    </source>
</evidence>
<proteinExistence type="predicted"/>
<accession>A0A0R2NGT6</accession>
<dbReference type="RefSeq" id="WP_235810681.1">
    <property type="nucleotide sequence ID" value="NZ_AYGX02000165.1"/>
</dbReference>
<dbReference type="InterPro" id="IPR019644">
    <property type="entry name" value="DUF2508"/>
</dbReference>
<sequence length="96" mass="11404">MKVDKKCNRWRTIIFKRRQKIKDPKGTFDQALLTSLNAAKEDWDRAKQNEQAIYDNNTSELVIQTALSRAKYLYLYREARRRQVGATQIQRSVIDK</sequence>
<comment type="caution">
    <text evidence="1">The sequence shown here is derived from an EMBL/GenBank/DDBJ whole genome shotgun (WGS) entry which is preliminary data.</text>
</comment>
<organism evidence="1 2">
    <name type="scientific">Lactiplantibacillus fabifermentans DSM 21115</name>
    <dbReference type="NCBI Taxonomy" id="1413187"/>
    <lineage>
        <taxon>Bacteria</taxon>
        <taxon>Bacillati</taxon>
        <taxon>Bacillota</taxon>
        <taxon>Bacilli</taxon>
        <taxon>Lactobacillales</taxon>
        <taxon>Lactobacillaceae</taxon>
        <taxon>Lactiplantibacillus</taxon>
    </lineage>
</organism>
<gene>
    <name evidence="1" type="ORF">DY78_GL001714</name>
</gene>
<dbReference type="Proteomes" id="UP000050920">
    <property type="component" value="Unassembled WGS sequence"/>
</dbReference>
<protein>
    <recommendedName>
        <fullName evidence="3">DUF2508 domain-containing protein</fullName>
    </recommendedName>
</protein>
<dbReference type="EMBL" id="AYGX02000165">
    <property type="protein sequence ID" value="KRO24050.1"/>
    <property type="molecule type" value="Genomic_DNA"/>
</dbReference>
<evidence type="ECO:0008006" key="3">
    <source>
        <dbReference type="Google" id="ProtNLM"/>
    </source>
</evidence>
<dbReference type="Pfam" id="PF10704">
    <property type="entry name" value="DUF2508"/>
    <property type="match status" value="1"/>
</dbReference>